<sequence>MDFTSRELALLNKIIGSALRNGEIEFDEVSESAWKKIADEIVKRNSSGDE</sequence>
<reference evidence="1" key="1">
    <citation type="journal article" date="2021" name="Proc. Natl. Acad. Sci. U.S.A.">
        <title>A Catalog of Tens of Thousands of Viruses from Human Metagenomes Reveals Hidden Associations with Chronic Diseases.</title>
        <authorList>
            <person name="Tisza M.J."/>
            <person name="Buck C.B."/>
        </authorList>
    </citation>
    <scope>NUCLEOTIDE SEQUENCE</scope>
    <source>
        <strain evidence="1">CtkJH11</strain>
    </source>
</reference>
<accession>A0A8S5PRT3</accession>
<protein>
    <submittedName>
        <fullName evidence="1">Uncharacterized protein</fullName>
    </submittedName>
</protein>
<dbReference type="EMBL" id="BK015484">
    <property type="protein sequence ID" value="DAE09219.1"/>
    <property type="molecule type" value="Genomic_DNA"/>
</dbReference>
<name>A0A8S5PRT3_9CAUD</name>
<proteinExistence type="predicted"/>
<organism evidence="1">
    <name type="scientific">Siphoviridae sp. ctkJH11</name>
    <dbReference type="NCBI Taxonomy" id="2825641"/>
    <lineage>
        <taxon>Viruses</taxon>
        <taxon>Duplodnaviria</taxon>
        <taxon>Heunggongvirae</taxon>
        <taxon>Uroviricota</taxon>
        <taxon>Caudoviricetes</taxon>
    </lineage>
</organism>
<evidence type="ECO:0000313" key="1">
    <source>
        <dbReference type="EMBL" id="DAE09219.1"/>
    </source>
</evidence>